<keyword evidence="2" id="KW-1185">Reference proteome</keyword>
<evidence type="ECO:0000313" key="1">
    <source>
        <dbReference type="EMBL" id="OXU18732.1"/>
    </source>
</evidence>
<reference evidence="1 2" key="1">
    <citation type="journal article" date="2017" name="Curr. Biol.">
        <title>The Evolution of Venom by Co-option of Single-Copy Genes.</title>
        <authorList>
            <person name="Martinson E.O."/>
            <person name="Mrinalini"/>
            <person name="Kelkar Y.D."/>
            <person name="Chang C.H."/>
            <person name="Werren J.H."/>
        </authorList>
    </citation>
    <scope>NUCLEOTIDE SEQUENCE [LARGE SCALE GENOMIC DNA]</scope>
    <source>
        <strain evidence="1 2">Alberta</strain>
        <tissue evidence="1">Whole body</tissue>
    </source>
</reference>
<sequence length="74" mass="8382">MVSIVEIFELISYINGGTRPFEEGSRIVNFHNILLCGHCEIKQNSQTDKYFETVAATILFLRSTNITSTVDNKL</sequence>
<comment type="caution">
    <text evidence="1">The sequence shown here is derived from an EMBL/GenBank/DDBJ whole genome shotgun (WGS) entry which is preliminary data.</text>
</comment>
<proteinExistence type="predicted"/>
<evidence type="ECO:0000313" key="2">
    <source>
        <dbReference type="Proteomes" id="UP000215335"/>
    </source>
</evidence>
<dbReference type="AlphaFoldDB" id="A0A232EK81"/>
<organism evidence="1 2">
    <name type="scientific">Trichomalopsis sarcophagae</name>
    <dbReference type="NCBI Taxonomy" id="543379"/>
    <lineage>
        <taxon>Eukaryota</taxon>
        <taxon>Metazoa</taxon>
        <taxon>Ecdysozoa</taxon>
        <taxon>Arthropoda</taxon>
        <taxon>Hexapoda</taxon>
        <taxon>Insecta</taxon>
        <taxon>Pterygota</taxon>
        <taxon>Neoptera</taxon>
        <taxon>Endopterygota</taxon>
        <taxon>Hymenoptera</taxon>
        <taxon>Apocrita</taxon>
        <taxon>Proctotrupomorpha</taxon>
        <taxon>Chalcidoidea</taxon>
        <taxon>Pteromalidae</taxon>
        <taxon>Pteromalinae</taxon>
        <taxon>Trichomalopsis</taxon>
    </lineage>
</organism>
<name>A0A232EK81_9HYME</name>
<accession>A0A232EK81</accession>
<protein>
    <submittedName>
        <fullName evidence="1">Uncharacterized protein</fullName>
    </submittedName>
</protein>
<dbReference type="EMBL" id="NNAY01003877">
    <property type="protein sequence ID" value="OXU18732.1"/>
    <property type="molecule type" value="Genomic_DNA"/>
</dbReference>
<dbReference type="Proteomes" id="UP000215335">
    <property type="component" value="Unassembled WGS sequence"/>
</dbReference>
<gene>
    <name evidence="1" type="ORF">TSAR_011389</name>
</gene>